<protein>
    <submittedName>
        <fullName evidence="1">5621_t:CDS:1</fullName>
    </submittedName>
</protein>
<accession>A0ABN7XD87</accession>
<dbReference type="PANTHER" id="PTHR45786:SF74">
    <property type="entry name" value="ATP-DEPENDENT DNA HELICASE"/>
    <property type="match status" value="1"/>
</dbReference>
<proteinExistence type="predicted"/>
<dbReference type="PANTHER" id="PTHR45786">
    <property type="entry name" value="DNA BINDING PROTEIN-LIKE"/>
    <property type="match status" value="1"/>
</dbReference>
<gene>
    <name evidence="1" type="ORF">GMARGA_LOCUS42059</name>
</gene>
<feature type="non-terminal residue" evidence="1">
    <location>
        <position position="247"/>
    </location>
</feature>
<evidence type="ECO:0000313" key="2">
    <source>
        <dbReference type="Proteomes" id="UP000789901"/>
    </source>
</evidence>
<reference evidence="1 2" key="1">
    <citation type="submission" date="2021-06" db="EMBL/GenBank/DDBJ databases">
        <authorList>
            <person name="Kallberg Y."/>
            <person name="Tangrot J."/>
            <person name="Rosling A."/>
        </authorList>
    </citation>
    <scope>NUCLEOTIDE SEQUENCE [LARGE SCALE GENOMIC DNA]</scope>
    <source>
        <strain evidence="1 2">120-4 pot B 10/14</strain>
    </source>
</reference>
<comment type="caution">
    <text evidence="1">The sequence shown here is derived from an EMBL/GenBank/DDBJ whole genome shotgun (WGS) entry which is preliminary data.</text>
</comment>
<sequence length="247" mass="28476">PKRRRVIHANKKALEPDLFVSRHYLGEMNAICVNCKALMWIDERISTSSRTNPKFSLCCSNNRVQLPPLIDPPEPLYTLLFGSDLRSKHFQEMIRAYNTALSFASMGAQIDEQVTGTKGIYAFRIHGEIYHNIGSLLPHDNNARPQFAQLYFYDTHNELQNRLHIMPELDPIILKELQSMLHRINPYAATIKQIHETWITNPVLPLSMIIKSTRTNDPRRYNIPTANEIAIVIIDNEEENDILTTDI</sequence>
<feature type="non-terminal residue" evidence="1">
    <location>
        <position position="1"/>
    </location>
</feature>
<dbReference type="Proteomes" id="UP000789901">
    <property type="component" value="Unassembled WGS sequence"/>
</dbReference>
<dbReference type="EMBL" id="CAJVQB010121684">
    <property type="protein sequence ID" value="CAG8853238.1"/>
    <property type="molecule type" value="Genomic_DNA"/>
</dbReference>
<keyword evidence="2" id="KW-1185">Reference proteome</keyword>
<organism evidence="1 2">
    <name type="scientific">Gigaspora margarita</name>
    <dbReference type="NCBI Taxonomy" id="4874"/>
    <lineage>
        <taxon>Eukaryota</taxon>
        <taxon>Fungi</taxon>
        <taxon>Fungi incertae sedis</taxon>
        <taxon>Mucoromycota</taxon>
        <taxon>Glomeromycotina</taxon>
        <taxon>Glomeromycetes</taxon>
        <taxon>Diversisporales</taxon>
        <taxon>Gigasporaceae</taxon>
        <taxon>Gigaspora</taxon>
    </lineage>
</organism>
<name>A0ABN7XD87_GIGMA</name>
<evidence type="ECO:0000313" key="1">
    <source>
        <dbReference type="EMBL" id="CAG8853238.1"/>
    </source>
</evidence>